<name>A0A5R9J3D0_9PROT</name>
<organism evidence="1 2">
    <name type="scientific">Lichenicoccus roseus</name>
    <dbReference type="NCBI Taxonomy" id="2683649"/>
    <lineage>
        <taxon>Bacteria</taxon>
        <taxon>Pseudomonadati</taxon>
        <taxon>Pseudomonadota</taxon>
        <taxon>Alphaproteobacteria</taxon>
        <taxon>Acetobacterales</taxon>
        <taxon>Acetobacteraceae</taxon>
        <taxon>Lichenicoccus</taxon>
    </lineage>
</organism>
<evidence type="ECO:0000313" key="2">
    <source>
        <dbReference type="Proteomes" id="UP000305654"/>
    </source>
</evidence>
<dbReference type="RefSeq" id="WP_138327117.1">
    <property type="nucleotide sequence ID" value="NZ_VCDI01000006.1"/>
</dbReference>
<accession>A0A5R9J3D0</accession>
<protein>
    <submittedName>
        <fullName evidence="1">Uncharacterized protein</fullName>
    </submittedName>
</protein>
<keyword evidence="2" id="KW-1185">Reference proteome</keyword>
<dbReference type="AlphaFoldDB" id="A0A5R9J3D0"/>
<gene>
    <name evidence="1" type="ORF">FE263_16405</name>
</gene>
<reference evidence="1 2" key="1">
    <citation type="submission" date="2019-05" db="EMBL/GenBank/DDBJ databases">
        <authorList>
            <person name="Pankratov T."/>
            <person name="Grouzdev D."/>
        </authorList>
    </citation>
    <scope>NUCLEOTIDE SEQUENCE [LARGE SCALE GENOMIC DNA]</scope>
    <source>
        <strain evidence="1 2">KEBCLARHB70R</strain>
    </source>
</reference>
<dbReference type="EMBL" id="VCDI01000006">
    <property type="protein sequence ID" value="TLU71479.1"/>
    <property type="molecule type" value="Genomic_DNA"/>
</dbReference>
<proteinExistence type="predicted"/>
<evidence type="ECO:0000313" key="1">
    <source>
        <dbReference type="EMBL" id="TLU71479.1"/>
    </source>
</evidence>
<comment type="caution">
    <text evidence="1">The sequence shown here is derived from an EMBL/GenBank/DDBJ whole genome shotgun (WGS) entry which is preliminary data.</text>
</comment>
<sequence length="71" mass="8079">MRTEQQLGRVHAAMTLLFVRMAEVTPPIHEELDSWIRVLQWLSDVVADLESNLTRSLQHNALQATAGQVQQ</sequence>
<dbReference type="Proteomes" id="UP000305654">
    <property type="component" value="Unassembled WGS sequence"/>
</dbReference>